<protein>
    <recommendedName>
        <fullName evidence="3">DUF1697 domain-containing protein</fullName>
    </recommendedName>
</protein>
<evidence type="ECO:0008006" key="3">
    <source>
        <dbReference type="Google" id="ProtNLM"/>
    </source>
</evidence>
<dbReference type="HOGENOM" id="CLU_106303_2_0_10"/>
<dbReference type="Gene3D" id="3.30.70.1260">
    <property type="entry name" value="bacterial protein sp0830 like"/>
    <property type="match status" value="1"/>
</dbReference>
<dbReference type="Gene3D" id="3.30.70.1280">
    <property type="entry name" value="SP0830-like domains"/>
    <property type="match status" value="1"/>
</dbReference>
<keyword evidence="2" id="KW-1185">Reference proteome</keyword>
<reference evidence="1 2" key="1">
    <citation type="journal article" date="2007" name="Nature">
        <title>Light stimulates growth of proteorhodopsin-containing marine Flavobacteria.</title>
        <authorList>
            <person name="Gomez-Consarnau L."/>
            <person name="Gonzalez J.M."/>
            <person name="Coll-Llado M."/>
            <person name="Gourdon P."/>
            <person name="Pascher T."/>
            <person name="Neutze R."/>
            <person name="Pedros-Alio C."/>
            <person name="Pinhassi J."/>
        </authorList>
    </citation>
    <scope>NUCLEOTIDE SEQUENCE [LARGE SCALE GENOMIC DNA]</scope>
    <source>
        <strain evidence="1 2">MED217</strain>
    </source>
</reference>
<evidence type="ECO:0000313" key="2">
    <source>
        <dbReference type="Proteomes" id="UP000001601"/>
    </source>
</evidence>
<dbReference type="PIRSF" id="PIRSF008502">
    <property type="entry name" value="UCP008502"/>
    <property type="match status" value="1"/>
</dbReference>
<dbReference type="OrthoDB" id="9806494at2"/>
<dbReference type="SUPFAM" id="SSF160379">
    <property type="entry name" value="SP0830-like"/>
    <property type="match status" value="1"/>
</dbReference>
<dbReference type="EMBL" id="AANC01000004">
    <property type="protein sequence ID" value="EAQ49692.1"/>
    <property type="molecule type" value="Genomic_DNA"/>
</dbReference>
<name>A3XL82_LEEBM</name>
<dbReference type="Pfam" id="PF08002">
    <property type="entry name" value="DUF1697"/>
    <property type="match status" value="1"/>
</dbReference>
<proteinExistence type="predicted"/>
<dbReference type="RefSeq" id="WP_009780870.1">
    <property type="nucleotide sequence ID" value="NZ_CH672395.1"/>
</dbReference>
<dbReference type="InterPro" id="IPR012545">
    <property type="entry name" value="DUF1697"/>
</dbReference>
<dbReference type="STRING" id="398720.MED217_12574"/>
<comment type="caution">
    <text evidence="1">The sequence shown here is derived from an EMBL/GenBank/DDBJ whole genome shotgun (WGS) entry which is preliminary data.</text>
</comment>
<sequence length="181" mass="20576">MSETKIALLRGINVGGHRKVPMAELRQLMTDLGFDHVKTYIQSGNIIFNADTEDTVQLAEKIQKAILEHFGFEVPVICLEAARLQHAIKNNPFATASTPIENLHLTFLSETPEESRVTALEAMDYAPDQFRYQNAWIYLNIPGKYHKTKLSNALFEKKLKVSATTRNWKTVLKLSELLQAY</sequence>
<organism evidence="1 2">
    <name type="scientific">Leeuwenhoekiella blandensis (strain CECT 7118 / CCUG 51940 / KCTC 22103 / MED217)</name>
    <name type="common">Flavobacterium sp. (strain MED217)</name>
    <dbReference type="NCBI Taxonomy" id="398720"/>
    <lineage>
        <taxon>Bacteria</taxon>
        <taxon>Pseudomonadati</taxon>
        <taxon>Bacteroidota</taxon>
        <taxon>Flavobacteriia</taxon>
        <taxon>Flavobacteriales</taxon>
        <taxon>Flavobacteriaceae</taxon>
        <taxon>Leeuwenhoekiella</taxon>
    </lineage>
</organism>
<gene>
    <name evidence="1" type="ORF">MED217_12574</name>
</gene>
<dbReference type="PANTHER" id="PTHR36439:SF1">
    <property type="entry name" value="DUF1697 DOMAIN-CONTAINING PROTEIN"/>
    <property type="match status" value="1"/>
</dbReference>
<dbReference type="PANTHER" id="PTHR36439">
    <property type="entry name" value="BLL4334 PROTEIN"/>
    <property type="match status" value="1"/>
</dbReference>
<dbReference type="eggNOG" id="COG3797">
    <property type="taxonomic scope" value="Bacteria"/>
</dbReference>
<evidence type="ECO:0000313" key="1">
    <source>
        <dbReference type="EMBL" id="EAQ49692.1"/>
    </source>
</evidence>
<dbReference type="Proteomes" id="UP000001601">
    <property type="component" value="Unassembled WGS sequence"/>
</dbReference>
<accession>A3XL82</accession>
<dbReference type="AlphaFoldDB" id="A3XL82"/>